<reference evidence="9 10" key="1">
    <citation type="journal article" date="2015" name="Genome Announc.">
        <title>Genomes of Geoalkalibacter ferrihydriticus Z-0531T and Geoalkalibacter subterraneus Red1T, Two Haloalkaliphilic Metal-Reducing Deltaproteobacteria.</title>
        <authorList>
            <person name="Badalamenti J.P."/>
            <person name="Krajmalnik-Brown R."/>
            <person name="Torres C.I."/>
            <person name="Bond D.R."/>
        </authorList>
    </citation>
    <scope>NUCLEOTIDE SEQUENCE [LARGE SCALE GENOMIC DNA]</scope>
    <source>
        <strain evidence="9 10">Red1</strain>
    </source>
</reference>
<dbReference type="RefSeq" id="WP_040200203.1">
    <property type="nucleotide sequence ID" value="NZ_CP010311.1"/>
</dbReference>
<dbReference type="STRING" id="483547.GSUB_08275"/>
<accession>A0A0B5FR28</accession>
<keyword evidence="4 7" id="KW-0812">Transmembrane</keyword>
<feature type="transmembrane region" description="Helical" evidence="7">
    <location>
        <begin position="13"/>
        <end position="32"/>
    </location>
</feature>
<feature type="transmembrane region" description="Helical" evidence="7">
    <location>
        <begin position="83"/>
        <end position="100"/>
    </location>
</feature>
<feature type="transmembrane region" description="Helical" evidence="7">
    <location>
        <begin position="44"/>
        <end position="63"/>
    </location>
</feature>
<dbReference type="PANTHER" id="PTHR33778">
    <property type="entry name" value="PROTEIN MGTC"/>
    <property type="match status" value="1"/>
</dbReference>
<dbReference type="OrthoDB" id="9811198at2"/>
<dbReference type="PANTHER" id="PTHR33778:SF1">
    <property type="entry name" value="MAGNESIUM TRANSPORTER YHID-RELATED"/>
    <property type="match status" value="1"/>
</dbReference>
<name>A0A0B5FR28_9BACT</name>
<proteinExistence type="inferred from homology"/>
<evidence type="ECO:0000256" key="7">
    <source>
        <dbReference type="SAM" id="Phobius"/>
    </source>
</evidence>
<comment type="subcellular location">
    <subcellularLocation>
        <location evidence="1">Cell membrane</location>
        <topology evidence="1">Multi-pass membrane protein</topology>
    </subcellularLocation>
</comment>
<evidence type="ECO:0000256" key="1">
    <source>
        <dbReference type="ARBA" id="ARBA00004651"/>
    </source>
</evidence>
<feature type="domain" description="MgtC/SapB/SrpB/YhiD N-terminal" evidence="8">
    <location>
        <begin position="20"/>
        <end position="151"/>
    </location>
</feature>
<sequence>MLSFQTLVDNYELAILVKIILAGIAGGVIGLEREKHGRPAGLRTHLLVAIGAALMMIISESFFLKYGSLDAMVSPVRLDPSRVAAQIVTGIGFLGAGVILKQGISVHGLTTAASLWLVAGLGMAFGSGMFIAGGIAMTTALFGLVFLKRLEPYIVKSHYLCLTITADRSPDIYPDLERIFSEKNLRIHNIGATLDLENQTTTYRLTLTQHTRRIGRELTAEISGIPGVRKISFE</sequence>
<keyword evidence="3" id="KW-1003">Cell membrane</keyword>
<feature type="transmembrane region" description="Helical" evidence="7">
    <location>
        <begin position="130"/>
        <end position="147"/>
    </location>
</feature>
<evidence type="ECO:0000256" key="2">
    <source>
        <dbReference type="ARBA" id="ARBA00009298"/>
    </source>
</evidence>
<evidence type="ECO:0000313" key="10">
    <source>
        <dbReference type="Proteomes" id="UP000035036"/>
    </source>
</evidence>
<dbReference type="InterPro" id="IPR049177">
    <property type="entry name" value="MgtC_SapB_SrpB_YhiD_N"/>
</dbReference>
<keyword evidence="5 7" id="KW-1133">Transmembrane helix</keyword>
<dbReference type="PRINTS" id="PR01837">
    <property type="entry name" value="MGTCSAPBPROT"/>
</dbReference>
<dbReference type="EMBL" id="CP010311">
    <property type="protein sequence ID" value="AJF06550.1"/>
    <property type="molecule type" value="Genomic_DNA"/>
</dbReference>
<dbReference type="Proteomes" id="UP000035036">
    <property type="component" value="Chromosome"/>
</dbReference>
<dbReference type="InterPro" id="IPR003416">
    <property type="entry name" value="MgtC/SapB/SrpB/YhiD_fam"/>
</dbReference>
<comment type="similarity">
    <text evidence="2">Belongs to the MgtC/SapB family.</text>
</comment>
<evidence type="ECO:0000259" key="8">
    <source>
        <dbReference type="Pfam" id="PF02308"/>
    </source>
</evidence>
<dbReference type="HOGENOM" id="CLU_079292_0_2_7"/>
<protein>
    <recommendedName>
        <fullName evidence="8">MgtC/SapB/SrpB/YhiD N-terminal domain-containing protein</fullName>
    </recommendedName>
</protein>
<dbReference type="KEGG" id="gsb:GSUB_08275"/>
<evidence type="ECO:0000256" key="5">
    <source>
        <dbReference type="ARBA" id="ARBA00022989"/>
    </source>
</evidence>
<evidence type="ECO:0000256" key="3">
    <source>
        <dbReference type="ARBA" id="ARBA00022475"/>
    </source>
</evidence>
<evidence type="ECO:0000256" key="6">
    <source>
        <dbReference type="ARBA" id="ARBA00023136"/>
    </source>
</evidence>
<evidence type="ECO:0000256" key="4">
    <source>
        <dbReference type="ARBA" id="ARBA00022692"/>
    </source>
</evidence>
<organism evidence="9 10">
    <name type="scientific">Geoalkalibacter subterraneus</name>
    <dbReference type="NCBI Taxonomy" id="483547"/>
    <lineage>
        <taxon>Bacteria</taxon>
        <taxon>Pseudomonadati</taxon>
        <taxon>Thermodesulfobacteriota</taxon>
        <taxon>Desulfuromonadia</taxon>
        <taxon>Desulfuromonadales</taxon>
        <taxon>Geoalkalibacteraceae</taxon>
        <taxon>Geoalkalibacter</taxon>
    </lineage>
</organism>
<dbReference type="GO" id="GO:0005886">
    <property type="term" value="C:plasma membrane"/>
    <property type="evidence" value="ECO:0007669"/>
    <property type="project" value="UniProtKB-SubCell"/>
</dbReference>
<keyword evidence="10" id="KW-1185">Reference proteome</keyword>
<gene>
    <name evidence="9" type="ORF">GSUB_08275</name>
</gene>
<evidence type="ECO:0000313" key="9">
    <source>
        <dbReference type="EMBL" id="AJF06550.1"/>
    </source>
</evidence>
<dbReference type="AlphaFoldDB" id="A0A0B5FR28"/>
<dbReference type="Pfam" id="PF02308">
    <property type="entry name" value="MgtC"/>
    <property type="match status" value="1"/>
</dbReference>
<keyword evidence="6 7" id="KW-0472">Membrane</keyword>